<name>A0A4S4NK27_9BACT</name>
<evidence type="ECO:0000259" key="2">
    <source>
        <dbReference type="Pfam" id="PF21186"/>
    </source>
</evidence>
<keyword evidence="4" id="KW-1185">Reference proteome</keyword>
<dbReference type="Gene3D" id="1.10.10.1650">
    <property type="match status" value="1"/>
</dbReference>
<accession>A0A4S4NK27</accession>
<feature type="domain" description="DUF6852" evidence="2">
    <location>
        <begin position="53"/>
        <end position="120"/>
    </location>
</feature>
<dbReference type="Pfam" id="PF18347">
    <property type="entry name" value="DUF5606"/>
    <property type="match status" value="1"/>
</dbReference>
<dbReference type="RefSeq" id="WP_136460110.1">
    <property type="nucleotide sequence ID" value="NZ_SRSF01000008.1"/>
</dbReference>
<dbReference type="OrthoDB" id="675198at2"/>
<evidence type="ECO:0000313" key="3">
    <source>
        <dbReference type="EMBL" id="THH36490.1"/>
    </source>
</evidence>
<dbReference type="InterPro" id="IPR041218">
    <property type="entry name" value="DUF5606"/>
</dbReference>
<dbReference type="EMBL" id="SRSF01000008">
    <property type="protein sequence ID" value="THH36490.1"/>
    <property type="molecule type" value="Genomic_DNA"/>
</dbReference>
<dbReference type="Proteomes" id="UP000308528">
    <property type="component" value="Unassembled WGS sequence"/>
</dbReference>
<dbReference type="Gene3D" id="2.30.30.730">
    <property type="match status" value="1"/>
</dbReference>
<evidence type="ECO:0000313" key="4">
    <source>
        <dbReference type="Proteomes" id="UP000308528"/>
    </source>
</evidence>
<comment type="caution">
    <text evidence="3">The sequence shown here is derived from an EMBL/GenBank/DDBJ whole genome shotgun (WGS) entry which is preliminary data.</text>
</comment>
<evidence type="ECO:0008006" key="5">
    <source>
        <dbReference type="Google" id="ProtNLM"/>
    </source>
</evidence>
<dbReference type="InterPro" id="IPR049282">
    <property type="entry name" value="BVU_3817_N_sf"/>
</dbReference>
<dbReference type="InterPro" id="IPR049280">
    <property type="entry name" value="DUF6852"/>
</dbReference>
<dbReference type="AlphaFoldDB" id="A0A4S4NK27"/>
<organism evidence="3 4">
    <name type="scientific">Neolewinella litorea</name>
    <dbReference type="NCBI Taxonomy" id="2562452"/>
    <lineage>
        <taxon>Bacteria</taxon>
        <taxon>Pseudomonadati</taxon>
        <taxon>Bacteroidota</taxon>
        <taxon>Saprospiria</taxon>
        <taxon>Saprospirales</taxon>
        <taxon>Lewinellaceae</taxon>
        <taxon>Neolewinella</taxon>
    </lineage>
</organism>
<proteinExistence type="predicted"/>
<reference evidence="3 4" key="1">
    <citation type="submission" date="2019-04" db="EMBL/GenBank/DDBJ databases">
        <title>Lewinella litorea sp. nov., isolated from a marine sand.</title>
        <authorList>
            <person name="Yoon J.-H."/>
        </authorList>
    </citation>
    <scope>NUCLEOTIDE SEQUENCE [LARGE SCALE GENOMIC DNA]</scope>
    <source>
        <strain evidence="3 4">HSMS-39</strain>
    </source>
</reference>
<dbReference type="Pfam" id="PF21186">
    <property type="entry name" value="DUF6852"/>
    <property type="match status" value="1"/>
</dbReference>
<evidence type="ECO:0000259" key="1">
    <source>
        <dbReference type="Pfam" id="PF18347"/>
    </source>
</evidence>
<dbReference type="InterPro" id="IPR049281">
    <property type="entry name" value="BVU_3817-like_C_sf"/>
</dbReference>
<gene>
    <name evidence="3" type="ORF">E4021_14580</name>
</gene>
<sequence>MKFAEIIAVSGLPGLYTVVTERKGGIIVEQLETKKRHFAPARKHQFAPLESMAVYTEDGDAEPLRKVFDRMQEQQEDNPAPAPSESNERLFDYLEDVLPTYDKERVHASDVKRLLKWYHFMLANELFASLDTDEEE</sequence>
<protein>
    <recommendedName>
        <fullName evidence="5">DUF5606 domain-containing protein</fullName>
    </recommendedName>
</protein>
<feature type="domain" description="DUF5606" evidence="1">
    <location>
        <begin position="5"/>
        <end position="49"/>
    </location>
</feature>